<organism evidence="2">
    <name type="scientific">marine metagenome</name>
    <dbReference type="NCBI Taxonomy" id="408172"/>
    <lineage>
        <taxon>unclassified sequences</taxon>
        <taxon>metagenomes</taxon>
        <taxon>ecological metagenomes</taxon>
    </lineage>
</organism>
<proteinExistence type="predicted"/>
<evidence type="ECO:0000256" key="1">
    <source>
        <dbReference type="SAM" id="Phobius"/>
    </source>
</evidence>
<gene>
    <name evidence="2" type="ORF">METZ01_LOCUS501953</name>
</gene>
<accession>A0A383DXM1</accession>
<dbReference type="AlphaFoldDB" id="A0A383DXM1"/>
<keyword evidence="1" id="KW-0472">Membrane</keyword>
<feature type="transmembrane region" description="Helical" evidence="1">
    <location>
        <begin position="35"/>
        <end position="58"/>
    </location>
</feature>
<keyword evidence="1" id="KW-0812">Transmembrane</keyword>
<evidence type="ECO:0000313" key="2">
    <source>
        <dbReference type="EMBL" id="SVE49099.1"/>
    </source>
</evidence>
<keyword evidence="1" id="KW-1133">Transmembrane helix</keyword>
<name>A0A383DXM1_9ZZZZ</name>
<protein>
    <submittedName>
        <fullName evidence="2">Uncharacterized protein</fullName>
    </submittedName>
</protein>
<sequence>MKKQIEINLDKARLREIFSRENLEARKRASSEQKFINKGCVYVCVIAFIIVFASYVLLPGGDMNSTLPNWVNIMR</sequence>
<dbReference type="EMBL" id="UINC01220959">
    <property type="protein sequence ID" value="SVE49099.1"/>
    <property type="molecule type" value="Genomic_DNA"/>
</dbReference>
<reference evidence="2" key="1">
    <citation type="submission" date="2018-05" db="EMBL/GenBank/DDBJ databases">
        <authorList>
            <person name="Lanie J.A."/>
            <person name="Ng W.-L."/>
            <person name="Kazmierczak K.M."/>
            <person name="Andrzejewski T.M."/>
            <person name="Davidsen T.M."/>
            <person name="Wayne K.J."/>
            <person name="Tettelin H."/>
            <person name="Glass J.I."/>
            <person name="Rusch D."/>
            <person name="Podicherti R."/>
            <person name="Tsui H.-C.T."/>
            <person name="Winkler M.E."/>
        </authorList>
    </citation>
    <scope>NUCLEOTIDE SEQUENCE</scope>
</reference>